<dbReference type="AlphaFoldDB" id="A0A517DTD4"/>
<proteinExistence type="predicted"/>
<dbReference type="Proteomes" id="UP000320776">
    <property type="component" value="Chromosome"/>
</dbReference>
<reference evidence="1 2" key="1">
    <citation type="submission" date="2019-02" db="EMBL/GenBank/DDBJ databases">
        <title>Closed genome of Sporomusa termitida DSM 4440.</title>
        <authorList>
            <person name="Poehlein A."/>
            <person name="Daniel R."/>
        </authorList>
    </citation>
    <scope>NUCLEOTIDE SEQUENCE [LARGE SCALE GENOMIC DNA]</scope>
    <source>
        <strain evidence="1 2">DSM 4440</strain>
    </source>
</reference>
<dbReference type="RefSeq" id="WP_144350212.1">
    <property type="nucleotide sequence ID" value="NZ_CP036259.1"/>
</dbReference>
<dbReference type="InterPro" id="IPR012851">
    <property type="entry name" value="Spore_coat_CotF-like"/>
</dbReference>
<dbReference type="Gene3D" id="1.20.1260.10">
    <property type="match status" value="1"/>
</dbReference>
<evidence type="ECO:0000313" key="2">
    <source>
        <dbReference type="Proteomes" id="UP000320776"/>
    </source>
</evidence>
<evidence type="ECO:0000313" key="1">
    <source>
        <dbReference type="EMBL" id="QDR80623.1"/>
    </source>
</evidence>
<sequence>MSHSRRYSSNTHSNRNRLSDRDMLVDLINTEKHLSHLYEHAIMESSNITVRNAVAEFQHDEHENAYTLFQVMQERGWYNPDGQEQNSGTKKAYHVKHNKRYQPNFKNGRIYNGQYIDN</sequence>
<dbReference type="InterPro" id="IPR012347">
    <property type="entry name" value="Ferritin-like"/>
</dbReference>
<dbReference type="EMBL" id="CP036259">
    <property type="protein sequence ID" value="QDR80623.1"/>
    <property type="molecule type" value="Genomic_DNA"/>
</dbReference>
<accession>A0A517DTD4</accession>
<dbReference type="KEGG" id="sted:SPTER_19530"/>
<dbReference type="Pfam" id="PF07875">
    <property type="entry name" value="Coat_F"/>
    <property type="match status" value="1"/>
</dbReference>
<name>A0A517DTD4_9FIRM</name>
<organism evidence="1 2">
    <name type="scientific">Sporomusa termitida</name>
    <dbReference type="NCBI Taxonomy" id="2377"/>
    <lineage>
        <taxon>Bacteria</taxon>
        <taxon>Bacillati</taxon>
        <taxon>Bacillota</taxon>
        <taxon>Negativicutes</taxon>
        <taxon>Selenomonadales</taxon>
        <taxon>Sporomusaceae</taxon>
        <taxon>Sporomusa</taxon>
    </lineage>
</organism>
<gene>
    <name evidence="1" type="ORF">SPTER_19530</name>
</gene>
<protein>
    <submittedName>
        <fullName evidence="1">Coat F domain protein</fullName>
    </submittedName>
</protein>
<dbReference type="OrthoDB" id="1685263at2"/>
<keyword evidence="2" id="KW-1185">Reference proteome</keyword>